<protein>
    <recommendedName>
        <fullName evidence="15">Integrase catalytic domain-containing protein</fullName>
    </recommendedName>
</protein>
<evidence type="ECO:0000256" key="3">
    <source>
        <dbReference type="ARBA" id="ARBA00022722"/>
    </source>
</evidence>
<evidence type="ECO:0000256" key="8">
    <source>
        <dbReference type="ARBA" id="ARBA00022884"/>
    </source>
</evidence>
<dbReference type="InterPro" id="IPR039537">
    <property type="entry name" value="Retrotran_Ty1/copia-like"/>
</dbReference>
<dbReference type="Proteomes" id="UP000765509">
    <property type="component" value="Unassembled WGS sequence"/>
</dbReference>
<evidence type="ECO:0000313" key="17">
    <source>
        <dbReference type="Proteomes" id="UP000765509"/>
    </source>
</evidence>
<evidence type="ECO:0000256" key="6">
    <source>
        <dbReference type="ARBA" id="ARBA00022801"/>
    </source>
</evidence>
<comment type="catalytic activity">
    <reaction evidence="14">
        <text>DNA(n) + a 2'-deoxyribonucleoside 5'-triphosphate = DNA(n+1) + diphosphate</text>
        <dbReference type="Rhea" id="RHEA:22508"/>
        <dbReference type="Rhea" id="RHEA-COMP:17339"/>
        <dbReference type="Rhea" id="RHEA-COMP:17340"/>
        <dbReference type="ChEBI" id="CHEBI:33019"/>
        <dbReference type="ChEBI" id="CHEBI:61560"/>
        <dbReference type="ChEBI" id="CHEBI:173112"/>
        <dbReference type="EC" id="2.7.7.7"/>
    </reaction>
</comment>
<evidence type="ECO:0000313" key="16">
    <source>
        <dbReference type="EMBL" id="MBW0466123.1"/>
    </source>
</evidence>
<keyword evidence="2" id="KW-0548">Nucleotidyltransferase</keyword>
<evidence type="ECO:0000256" key="9">
    <source>
        <dbReference type="ARBA" id="ARBA00022908"/>
    </source>
</evidence>
<evidence type="ECO:0000256" key="2">
    <source>
        <dbReference type="ARBA" id="ARBA00022695"/>
    </source>
</evidence>
<evidence type="ECO:0000256" key="13">
    <source>
        <dbReference type="ARBA" id="ARBA00048173"/>
    </source>
</evidence>
<sequence>MQKDPKSMVLNIVSNNGSELKNHKFLMFFQKEEITHIVTSPYTPQNNQVPKRGNQTTVNKARLLLNDLNLPLSYWAEVVNTAVYLENLTPNSAIDFGKPLKRWHCKE</sequence>
<dbReference type="PANTHER" id="PTHR42648:SF11">
    <property type="entry name" value="TRANSPOSON TY4-P GAG-POL POLYPROTEIN"/>
    <property type="match status" value="1"/>
</dbReference>
<dbReference type="GO" id="GO:0003964">
    <property type="term" value="F:RNA-directed DNA polymerase activity"/>
    <property type="evidence" value="ECO:0007669"/>
    <property type="project" value="UniProtKB-KW"/>
</dbReference>
<accession>A0A9Q3BJA4</accession>
<dbReference type="GO" id="GO:0004519">
    <property type="term" value="F:endonuclease activity"/>
    <property type="evidence" value="ECO:0007669"/>
    <property type="project" value="UniProtKB-KW"/>
</dbReference>
<dbReference type="GO" id="GO:0032196">
    <property type="term" value="P:transposition"/>
    <property type="evidence" value="ECO:0007669"/>
    <property type="project" value="UniProtKB-KW"/>
</dbReference>
<evidence type="ECO:0000256" key="11">
    <source>
        <dbReference type="ARBA" id="ARBA00022932"/>
    </source>
</evidence>
<gene>
    <name evidence="16" type="ORF">O181_005838</name>
</gene>
<keyword evidence="1" id="KW-0815">Transposition</keyword>
<keyword evidence="11" id="KW-0239">DNA-directed DNA polymerase</keyword>
<dbReference type="PROSITE" id="PS50994">
    <property type="entry name" value="INTEGRASE"/>
    <property type="match status" value="1"/>
</dbReference>
<feature type="domain" description="Integrase catalytic" evidence="15">
    <location>
        <begin position="1"/>
        <end position="107"/>
    </location>
</feature>
<keyword evidence="11" id="KW-0808">Transferase</keyword>
<keyword evidence="7" id="KW-0460">Magnesium</keyword>
<evidence type="ECO:0000256" key="10">
    <source>
        <dbReference type="ARBA" id="ARBA00022918"/>
    </source>
</evidence>
<evidence type="ECO:0000256" key="1">
    <source>
        <dbReference type="ARBA" id="ARBA00022578"/>
    </source>
</evidence>
<dbReference type="InterPro" id="IPR012337">
    <property type="entry name" value="RNaseH-like_sf"/>
</dbReference>
<dbReference type="PANTHER" id="PTHR42648">
    <property type="entry name" value="TRANSPOSASE, PUTATIVE-RELATED"/>
    <property type="match status" value="1"/>
</dbReference>
<dbReference type="EMBL" id="AVOT02001215">
    <property type="protein sequence ID" value="MBW0466123.1"/>
    <property type="molecule type" value="Genomic_DNA"/>
</dbReference>
<dbReference type="OrthoDB" id="4095857at2759"/>
<evidence type="ECO:0000256" key="14">
    <source>
        <dbReference type="ARBA" id="ARBA00049244"/>
    </source>
</evidence>
<dbReference type="GO" id="GO:0006310">
    <property type="term" value="P:DNA recombination"/>
    <property type="evidence" value="ECO:0007669"/>
    <property type="project" value="UniProtKB-KW"/>
</dbReference>
<dbReference type="Gene3D" id="3.30.420.10">
    <property type="entry name" value="Ribonuclease H-like superfamily/Ribonuclease H"/>
    <property type="match status" value="1"/>
</dbReference>
<keyword evidence="12" id="KW-0233">DNA recombination</keyword>
<dbReference type="GO" id="GO:0015074">
    <property type="term" value="P:DNA integration"/>
    <property type="evidence" value="ECO:0007669"/>
    <property type="project" value="UniProtKB-KW"/>
</dbReference>
<dbReference type="GO" id="GO:0003723">
    <property type="term" value="F:RNA binding"/>
    <property type="evidence" value="ECO:0007669"/>
    <property type="project" value="UniProtKB-KW"/>
</dbReference>
<keyword evidence="3" id="KW-0540">Nuclease</keyword>
<dbReference type="GO" id="GO:0003887">
    <property type="term" value="F:DNA-directed DNA polymerase activity"/>
    <property type="evidence" value="ECO:0007669"/>
    <property type="project" value="UniProtKB-KW"/>
</dbReference>
<keyword evidence="6" id="KW-0378">Hydrolase</keyword>
<keyword evidence="5" id="KW-0255">Endonuclease</keyword>
<evidence type="ECO:0000256" key="5">
    <source>
        <dbReference type="ARBA" id="ARBA00022759"/>
    </source>
</evidence>
<dbReference type="AlphaFoldDB" id="A0A9Q3BJA4"/>
<name>A0A9Q3BJA4_9BASI</name>
<keyword evidence="9" id="KW-0229">DNA integration</keyword>
<proteinExistence type="predicted"/>
<dbReference type="SUPFAM" id="SSF53098">
    <property type="entry name" value="Ribonuclease H-like"/>
    <property type="match status" value="1"/>
</dbReference>
<evidence type="ECO:0000256" key="7">
    <source>
        <dbReference type="ARBA" id="ARBA00022842"/>
    </source>
</evidence>
<keyword evidence="17" id="KW-1185">Reference proteome</keyword>
<keyword evidence="8" id="KW-0694">RNA-binding</keyword>
<keyword evidence="4" id="KW-0479">Metal-binding</keyword>
<organism evidence="16 17">
    <name type="scientific">Austropuccinia psidii MF-1</name>
    <dbReference type="NCBI Taxonomy" id="1389203"/>
    <lineage>
        <taxon>Eukaryota</taxon>
        <taxon>Fungi</taxon>
        <taxon>Dikarya</taxon>
        <taxon>Basidiomycota</taxon>
        <taxon>Pucciniomycotina</taxon>
        <taxon>Pucciniomycetes</taxon>
        <taxon>Pucciniales</taxon>
        <taxon>Sphaerophragmiaceae</taxon>
        <taxon>Austropuccinia</taxon>
    </lineage>
</organism>
<comment type="catalytic activity">
    <reaction evidence="13">
        <text>DNA(n) + a 2'-deoxyribonucleoside 5'-triphosphate = DNA(n+1) + diphosphate</text>
        <dbReference type="Rhea" id="RHEA:22508"/>
        <dbReference type="Rhea" id="RHEA-COMP:17339"/>
        <dbReference type="Rhea" id="RHEA-COMP:17340"/>
        <dbReference type="ChEBI" id="CHEBI:33019"/>
        <dbReference type="ChEBI" id="CHEBI:61560"/>
        <dbReference type="ChEBI" id="CHEBI:173112"/>
        <dbReference type="EC" id="2.7.7.49"/>
    </reaction>
</comment>
<evidence type="ECO:0000256" key="4">
    <source>
        <dbReference type="ARBA" id="ARBA00022723"/>
    </source>
</evidence>
<reference evidence="16" key="1">
    <citation type="submission" date="2021-03" db="EMBL/GenBank/DDBJ databases">
        <title>Draft genome sequence of rust myrtle Austropuccinia psidii MF-1, a brazilian biotype.</title>
        <authorList>
            <person name="Quecine M.C."/>
            <person name="Pachon D.M.R."/>
            <person name="Bonatelli M.L."/>
            <person name="Correr F.H."/>
            <person name="Franceschini L.M."/>
            <person name="Leite T.F."/>
            <person name="Margarido G.R.A."/>
            <person name="Almeida C.A."/>
            <person name="Ferrarezi J.A."/>
            <person name="Labate C.A."/>
        </authorList>
    </citation>
    <scope>NUCLEOTIDE SEQUENCE</scope>
    <source>
        <strain evidence="16">MF-1</strain>
    </source>
</reference>
<keyword evidence="10" id="KW-0695">RNA-directed DNA polymerase</keyword>
<comment type="caution">
    <text evidence="16">The sequence shown here is derived from an EMBL/GenBank/DDBJ whole genome shotgun (WGS) entry which is preliminary data.</text>
</comment>
<evidence type="ECO:0000259" key="15">
    <source>
        <dbReference type="PROSITE" id="PS50994"/>
    </source>
</evidence>
<dbReference type="InterPro" id="IPR001584">
    <property type="entry name" value="Integrase_cat-core"/>
</dbReference>
<dbReference type="GO" id="GO:0016787">
    <property type="term" value="F:hydrolase activity"/>
    <property type="evidence" value="ECO:0007669"/>
    <property type="project" value="UniProtKB-KW"/>
</dbReference>
<evidence type="ECO:0000256" key="12">
    <source>
        <dbReference type="ARBA" id="ARBA00023172"/>
    </source>
</evidence>
<dbReference type="GO" id="GO:0046872">
    <property type="term" value="F:metal ion binding"/>
    <property type="evidence" value="ECO:0007669"/>
    <property type="project" value="UniProtKB-KW"/>
</dbReference>
<dbReference type="GO" id="GO:0005634">
    <property type="term" value="C:nucleus"/>
    <property type="evidence" value="ECO:0007669"/>
    <property type="project" value="UniProtKB-ARBA"/>
</dbReference>
<dbReference type="InterPro" id="IPR036397">
    <property type="entry name" value="RNaseH_sf"/>
</dbReference>